<feature type="compositionally biased region" description="Basic and acidic residues" evidence="1">
    <location>
        <begin position="62"/>
        <end position="76"/>
    </location>
</feature>
<accession>A0A0J8RSR8</accession>
<evidence type="ECO:0000256" key="1">
    <source>
        <dbReference type="SAM" id="MobiDB-lite"/>
    </source>
</evidence>
<dbReference type="Proteomes" id="UP000054563">
    <property type="component" value="Unassembled WGS sequence"/>
</dbReference>
<dbReference type="STRING" id="396776.A0A0J8RSR8"/>
<feature type="compositionally biased region" description="Basic and acidic residues" evidence="1">
    <location>
        <begin position="85"/>
        <end position="95"/>
    </location>
</feature>
<name>A0A0J8RSR8_COCIT</name>
<reference evidence="3" key="1">
    <citation type="journal article" date="2010" name="Genome Res.">
        <title>Population genomic sequencing of Coccidioides fungi reveals recent hybridization and transposon control.</title>
        <authorList>
            <person name="Neafsey D.E."/>
            <person name="Barker B.M."/>
            <person name="Sharpton T.J."/>
            <person name="Stajich J.E."/>
            <person name="Park D.J."/>
            <person name="Whiston E."/>
            <person name="Hung C.-Y."/>
            <person name="McMahan C."/>
            <person name="White J."/>
            <person name="Sykes S."/>
            <person name="Heiman D."/>
            <person name="Young S."/>
            <person name="Zeng Q."/>
            <person name="Abouelleil A."/>
            <person name="Aftuck L."/>
            <person name="Bessette D."/>
            <person name="Brown A."/>
            <person name="FitzGerald M."/>
            <person name="Lui A."/>
            <person name="Macdonald J.P."/>
            <person name="Priest M."/>
            <person name="Orbach M.J."/>
            <person name="Galgiani J.N."/>
            <person name="Kirkland T.N."/>
            <person name="Cole G.T."/>
            <person name="Birren B.W."/>
            <person name="Henn M.R."/>
            <person name="Taylor J.W."/>
            <person name="Rounsley S.D."/>
        </authorList>
    </citation>
    <scope>NUCLEOTIDE SEQUENCE [LARGE SCALE GENOMIC DNA]</scope>
    <source>
        <strain evidence="3">H538.4</strain>
    </source>
</reference>
<evidence type="ECO:0000313" key="3">
    <source>
        <dbReference type="Proteomes" id="UP000054563"/>
    </source>
</evidence>
<dbReference type="EMBL" id="DS017003">
    <property type="protein sequence ID" value="KMU88245.1"/>
    <property type="molecule type" value="Genomic_DNA"/>
</dbReference>
<protein>
    <submittedName>
        <fullName evidence="2">Uncharacterized protein</fullName>
    </submittedName>
</protein>
<organism evidence="2 3">
    <name type="scientific">Coccidioides immitis H538.4</name>
    <dbReference type="NCBI Taxonomy" id="396776"/>
    <lineage>
        <taxon>Eukaryota</taxon>
        <taxon>Fungi</taxon>
        <taxon>Dikarya</taxon>
        <taxon>Ascomycota</taxon>
        <taxon>Pezizomycotina</taxon>
        <taxon>Eurotiomycetes</taxon>
        <taxon>Eurotiomycetidae</taxon>
        <taxon>Onygenales</taxon>
        <taxon>Onygenaceae</taxon>
        <taxon>Coccidioides</taxon>
    </lineage>
</organism>
<dbReference type="AlphaFoldDB" id="A0A0J8RSR8"/>
<sequence length="125" mass="13807">MAAKGHSNPPGPPPGAFDEVDNRTRGNVIDPKSSHTKQSRNKNRPRNSQSQTPDTGTDLDGDERHGEMVLESRDYEPSQGRHHHREDYRHRRDETPDGYDGEEDEDEGTGTGTSDGGGLCVEVEV</sequence>
<feature type="region of interest" description="Disordered" evidence="1">
    <location>
        <begin position="1"/>
        <end position="125"/>
    </location>
</feature>
<feature type="compositionally biased region" description="Basic residues" evidence="1">
    <location>
        <begin position="34"/>
        <end position="45"/>
    </location>
</feature>
<feature type="compositionally biased region" description="Acidic residues" evidence="1">
    <location>
        <begin position="96"/>
        <end position="108"/>
    </location>
</feature>
<dbReference type="VEuPathDB" id="FungiDB:CIHG_05416"/>
<feature type="compositionally biased region" description="Polar residues" evidence="1">
    <location>
        <begin position="46"/>
        <end position="55"/>
    </location>
</feature>
<evidence type="ECO:0000313" key="2">
    <source>
        <dbReference type="EMBL" id="KMU88245.1"/>
    </source>
</evidence>
<gene>
    <name evidence="2" type="ORF">CIHG_05416</name>
</gene>
<feature type="compositionally biased region" description="Gly residues" evidence="1">
    <location>
        <begin position="109"/>
        <end position="119"/>
    </location>
</feature>
<proteinExistence type="predicted"/>